<feature type="transmembrane region" description="Helical" evidence="8">
    <location>
        <begin position="111"/>
        <end position="129"/>
    </location>
</feature>
<accession>A0A2T2P4E8</accession>
<feature type="transmembrane region" description="Helical" evidence="8">
    <location>
        <begin position="552"/>
        <end position="571"/>
    </location>
</feature>
<evidence type="ECO:0000256" key="5">
    <source>
        <dbReference type="ARBA" id="ARBA00022989"/>
    </source>
</evidence>
<gene>
    <name evidence="10" type="ORF">BS50DRAFT_630558</name>
</gene>
<dbReference type="GO" id="GO:0016020">
    <property type="term" value="C:membrane"/>
    <property type="evidence" value="ECO:0007669"/>
    <property type="project" value="UniProtKB-SubCell"/>
</dbReference>
<feature type="region of interest" description="Disordered" evidence="7">
    <location>
        <begin position="1"/>
        <end position="20"/>
    </location>
</feature>
<evidence type="ECO:0000256" key="1">
    <source>
        <dbReference type="ARBA" id="ARBA00004141"/>
    </source>
</evidence>
<evidence type="ECO:0000259" key="9">
    <source>
        <dbReference type="PROSITE" id="PS50850"/>
    </source>
</evidence>
<feature type="transmembrane region" description="Helical" evidence="8">
    <location>
        <begin position="520"/>
        <end position="540"/>
    </location>
</feature>
<evidence type="ECO:0000256" key="7">
    <source>
        <dbReference type="SAM" id="MobiDB-lite"/>
    </source>
</evidence>
<feature type="transmembrane region" description="Helical" evidence="8">
    <location>
        <begin position="482"/>
        <end position="499"/>
    </location>
</feature>
<keyword evidence="6 8" id="KW-0472">Membrane</keyword>
<dbReference type="SUPFAM" id="SSF103473">
    <property type="entry name" value="MFS general substrate transporter"/>
    <property type="match status" value="1"/>
</dbReference>
<dbReference type="PANTHER" id="PTHR48020:SF25">
    <property type="entry name" value="SUGAR TRANSPORTER, PUTATIVE (AFU_ORTHOLOGUE AFUA_7G05830)-RELATED"/>
    <property type="match status" value="1"/>
</dbReference>
<comment type="similarity">
    <text evidence="2">Belongs to the major facilitator superfamily. Sugar transporter (TC 2.A.1.1) family.</text>
</comment>
<keyword evidence="10" id="KW-0762">Sugar transport</keyword>
<evidence type="ECO:0000256" key="2">
    <source>
        <dbReference type="ARBA" id="ARBA00010992"/>
    </source>
</evidence>
<feature type="transmembrane region" description="Helical" evidence="8">
    <location>
        <begin position="294"/>
        <end position="315"/>
    </location>
</feature>
<dbReference type="InterPro" id="IPR036259">
    <property type="entry name" value="MFS_trans_sf"/>
</dbReference>
<keyword evidence="5 8" id="KW-1133">Transmembrane helix</keyword>
<dbReference type="GO" id="GO:0015798">
    <property type="term" value="P:myo-inositol transport"/>
    <property type="evidence" value="ECO:0007669"/>
    <property type="project" value="UniProtKB-ARBA"/>
</dbReference>
<evidence type="ECO:0000256" key="3">
    <source>
        <dbReference type="ARBA" id="ARBA00022448"/>
    </source>
</evidence>
<evidence type="ECO:0000256" key="8">
    <source>
        <dbReference type="SAM" id="Phobius"/>
    </source>
</evidence>
<dbReference type="GO" id="GO:0015791">
    <property type="term" value="P:polyol transmembrane transport"/>
    <property type="evidence" value="ECO:0007669"/>
    <property type="project" value="UniProtKB-ARBA"/>
</dbReference>
<dbReference type="InterPro" id="IPR005828">
    <property type="entry name" value="MFS_sugar_transport-like"/>
</dbReference>
<sequence>MASIIYPPGGPKKLADQGAGRPKIHGNKLLASPFAGWTHDRMTRAIDDFVELSGLEDYDKYIRRGAFLAQSKTAFREGRSRQDDLTLTEEERAALQLENSRRRIDKFKQPWMMYALIGCCSLGAAVQGWDETAVNGAQLYYREAFFGADSQNDGRLGLVNSAPYLCCVIACWLNYPLNRLLNRRGVIFITCLISSITCLGQAFPQTWQQLFVARFLLGLGIGPKSATIPIYAAESAPANIRGALVMMWQMWTAFGIMCGYISGVVLAPVGDGTDGNLCNHERGNLLSFQCSLNWRLMLASPMILPLVVVAYVYTLPESPRWLLMKARAGNKKKYEEAYTALCKLRFTKIQAGRDLFLINHLLKEEEDIMEQQHPFKELFTYGRNRRALIASIITMFLQQFCGVNISAYYSTTFLHDNAHYSETQSLLLSMGFGIINFVFALPAVWTIDTFGRRSLLLATFPWMSLFQLIMAIAFTLRQSTTKNILVILGMYLFGVAYSPGEGPVPFVYSAESLPLYNRDFGMGIVTSVNWFWNFFIAVTWPKFVSAFTAAGAFGWYAAWCFIGWWMILFFVPETKDLTLEQLDQVFDFPTKDHVKHGRDQLTWFIGTYILRRKRLKRPVLLHMEDEEFLETQGVYFETRDPTYQEVHLENI</sequence>
<dbReference type="STRING" id="1448308.A0A2T2P4E8"/>
<evidence type="ECO:0000313" key="11">
    <source>
        <dbReference type="Proteomes" id="UP000240883"/>
    </source>
</evidence>
<dbReference type="EMBL" id="KZ678130">
    <property type="protein sequence ID" value="PSN72544.1"/>
    <property type="molecule type" value="Genomic_DNA"/>
</dbReference>
<dbReference type="PRINTS" id="PR00171">
    <property type="entry name" value="SUGRTRNSPORT"/>
</dbReference>
<dbReference type="PROSITE" id="PS50850">
    <property type="entry name" value="MFS"/>
    <property type="match status" value="1"/>
</dbReference>
<keyword evidence="3" id="KW-0813">Transport</keyword>
<evidence type="ECO:0000256" key="4">
    <source>
        <dbReference type="ARBA" id="ARBA00022692"/>
    </source>
</evidence>
<name>A0A2T2P4E8_CORCC</name>
<feature type="domain" description="Major facilitator superfamily (MFS) profile" evidence="9">
    <location>
        <begin position="116"/>
        <end position="575"/>
    </location>
</feature>
<dbReference type="AlphaFoldDB" id="A0A2T2P4E8"/>
<feature type="transmembrane region" description="Helical" evidence="8">
    <location>
        <begin position="215"/>
        <end position="233"/>
    </location>
</feature>
<dbReference type="Gene3D" id="1.20.1250.20">
    <property type="entry name" value="MFS general substrate transporter like domains"/>
    <property type="match status" value="1"/>
</dbReference>
<organism evidence="10 11">
    <name type="scientific">Corynespora cassiicola Philippines</name>
    <dbReference type="NCBI Taxonomy" id="1448308"/>
    <lineage>
        <taxon>Eukaryota</taxon>
        <taxon>Fungi</taxon>
        <taxon>Dikarya</taxon>
        <taxon>Ascomycota</taxon>
        <taxon>Pezizomycotina</taxon>
        <taxon>Dothideomycetes</taxon>
        <taxon>Pleosporomycetidae</taxon>
        <taxon>Pleosporales</taxon>
        <taxon>Corynesporascaceae</taxon>
        <taxon>Corynespora</taxon>
    </lineage>
</organism>
<reference evidence="10 11" key="1">
    <citation type="journal article" date="2018" name="Front. Microbiol.">
        <title>Genome-Wide Analysis of Corynespora cassiicola Leaf Fall Disease Putative Effectors.</title>
        <authorList>
            <person name="Lopez D."/>
            <person name="Ribeiro S."/>
            <person name="Label P."/>
            <person name="Fumanal B."/>
            <person name="Venisse J.S."/>
            <person name="Kohler A."/>
            <person name="de Oliveira R.R."/>
            <person name="Labutti K."/>
            <person name="Lipzen A."/>
            <person name="Lail K."/>
            <person name="Bauer D."/>
            <person name="Ohm R.A."/>
            <person name="Barry K.W."/>
            <person name="Spatafora J."/>
            <person name="Grigoriev I.V."/>
            <person name="Martin F.M."/>
            <person name="Pujade-Renaud V."/>
        </authorList>
    </citation>
    <scope>NUCLEOTIDE SEQUENCE [LARGE SCALE GENOMIC DNA]</scope>
    <source>
        <strain evidence="10 11">Philippines</strain>
    </source>
</reference>
<dbReference type="Pfam" id="PF00083">
    <property type="entry name" value="Sugar_tr"/>
    <property type="match status" value="1"/>
</dbReference>
<keyword evidence="4 8" id="KW-0812">Transmembrane</keyword>
<feature type="transmembrane region" description="Helical" evidence="8">
    <location>
        <begin position="245"/>
        <end position="267"/>
    </location>
</feature>
<dbReference type="OrthoDB" id="5290825at2759"/>
<dbReference type="InterPro" id="IPR050814">
    <property type="entry name" value="Myo-inositol_Transporter"/>
</dbReference>
<dbReference type="NCBIfam" id="TIGR00879">
    <property type="entry name" value="SP"/>
    <property type="match status" value="1"/>
</dbReference>
<feature type="transmembrane region" description="Helical" evidence="8">
    <location>
        <begin position="156"/>
        <end position="173"/>
    </location>
</feature>
<proteinExistence type="inferred from homology"/>
<evidence type="ECO:0000256" key="6">
    <source>
        <dbReference type="ARBA" id="ARBA00023136"/>
    </source>
</evidence>
<dbReference type="Proteomes" id="UP000240883">
    <property type="component" value="Unassembled WGS sequence"/>
</dbReference>
<feature type="transmembrane region" description="Helical" evidence="8">
    <location>
        <begin position="387"/>
        <end position="407"/>
    </location>
</feature>
<feature type="transmembrane region" description="Helical" evidence="8">
    <location>
        <begin position="427"/>
        <end position="447"/>
    </location>
</feature>
<keyword evidence="11" id="KW-1185">Reference proteome</keyword>
<dbReference type="InterPro" id="IPR003663">
    <property type="entry name" value="Sugar/inositol_transpt"/>
</dbReference>
<dbReference type="InterPro" id="IPR020846">
    <property type="entry name" value="MFS_dom"/>
</dbReference>
<feature type="transmembrane region" description="Helical" evidence="8">
    <location>
        <begin position="454"/>
        <end position="476"/>
    </location>
</feature>
<comment type="subcellular location">
    <subcellularLocation>
        <location evidence="1">Membrane</location>
        <topology evidence="1">Multi-pass membrane protein</topology>
    </subcellularLocation>
</comment>
<evidence type="ECO:0000313" key="10">
    <source>
        <dbReference type="EMBL" id="PSN72544.1"/>
    </source>
</evidence>
<feature type="transmembrane region" description="Helical" evidence="8">
    <location>
        <begin position="185"/>
        <end position="203"/>
    </location>
</feature>
<dbReference type="GO" id="GO:0022857">
    <property type="term" value="F:transmembrane transporter activity"/>
    <property type="evidence" value="ECO:0007669"/>
    <property type="project" value="InterPro"/>
</dbReference>
<protein>
    <submittedName>
        <fullName evidence="10">Sugar transporter family protein</fullName>
    </submittedName>
</protein>
<dbReference type="PANTHER" id="PTHR48020">
    <property type="entry name" value="PROTON MYO-INOSITOL COTRANSPORTER"/>
    <property type="match status" value="1"/>
</dbReference>